<dbReference type="Pfam" id="PF13180">
    <property type="entry name" value="PDZ_2"/>
    <property type="match status" value="1"/>
</dbReference>
<feature type="domain" description="PDZ" evidence="10">
    <location>
        <begin position="330"/>
        <end position="420"/>
    </location>
</feature>
<dbReference type="Pfam" id="PF13365">
    <property type="entry name" value="Trypsin_2"/>
    <property type="match status" value="1"/>
</dbReference>
<evidence type="ECO:0000313" key="11">
    <source>
        <dbReference type="EMBL" id="ROT46951.1"/>
    </source>
</evidence>
<keyword evidence="5" id="KW-0378">Hydrolase</keyword>
<evidence type="ECO:0000256" key="6">
    <source>
        <dbReference type="ARBA" id="ARBA00022825"/>
    </source>
</evidence>
<dbReference type="InterPro" id="IPR009003">
    <property type="entry name" value="Peptidase_S1_PA"/>
</dbReference>
<dbReference type="PROSITE" id="PS50106">
    <property type="entry name" value="PDZ"/>
    <property type="match status" value="1"/>
</dbReference>
<evidence type="ECO:0000256" key="1">
    <source>
        <dbReference type="ARBA" id="ARBA00010541"/>
    </source>
</evidence>
<gene>
    <name evidence="11" type="ORF">EDM02_05235</name>
</gene>
<dbReference type="InterPro" id="IPR001940">
    <property type="entry name" value="Peptidase_S1C"/>
</dbReference>
<evidence type="ECO:0000256" key="8">
    <source>
        <dbReference type="PIRSR" id="PIRSR611782-2"/>
    </source>
</evidence>
<dbReference type="Gene3D" id="2.30.42.10">
    <property type="match status" value="2"/>
</dbReference>
<reference evidence="11 12" key="1">
    <citation type="submission" date="2018-09" db="EMBL/GenBank/DDBJ databases">
        <title>Comparative Genomics of Wolbachia-Cardinium Dual Endosymbiosis in a Plant-Parasitic Nematode.</title>
        <authorList>
            <person name="Brown A.M.V."/>
            <person name="Wasala S.K."/>
            <person name="Howe D.K."/>
            <person name="Peetz A.B."/>
            <person name="Zasada I.A."/>
            <person name="Denver D.R."/>
        </authorList>
    </citation>
    <scope>NUCLEOTIDE SEQUENCE [LARGE SCALE GENOMIC DNA]</scope>
    <source>
        <strain evidence="11 12">Pp_1</strain>
    </source>
</reference>
<dbReference type="PANTHER" id="PTHR22939:SF129">
    <property type="entry name" value="SERINE PROTEASE HTRA2, MITOCHONDRIAL"/>
    <property type="match status" value="1"/>
</dbReference>
<keyword evidence="2" id="KW-0645">Protease</keyword>
<feature type="binding site" evidence="8">
    <location>
        <position position="205"/>
    </location>
    <ligand>
        <name>substrate</name>
    </ligand>
</feature>
<protein>
    <submittedName>
        <fullName evidence="11">Do family serine endopeptidase</fullName>
    </submittedName>
</protein>
<sequence length="538" mass="58999">MYKHNRFSKESIVKTVFCSAIAVILGLSLWLGKLYTARNFLATVGNAKQVSTALGEQRKDHTNVVLADHRTSLTTPEIPSKTLINPSTEGHNVLANVPDLTYAAKLATPAVVHIQARQNAKKQRWTNPLDQILKDFFGEGFPINPREREYEKPAQFVSGSGVIYTNNGYIITNNHVIEGADLIEVTLNDNRYYVAKLIGGDPLTDLALLKIEEKNLPVLKIGSSDNLEVGEWVLAVGNPFNLNSTVTKGIVSAKSRGDLAIGGANKKLGIQSFIQTDAVINQGNSGGALVNLYGELVGINTAILFSITPTFIGYGFAIPSSLVKKVANDLIQYGVVQRALLGVSIDAVTPELVKKLGLKRIGGVYIVDIQENSPCVHLFQKEDVITHINGRKVDKVGELQEIIACSKPGDRVNITLYRKGKEKTIEVVLEKEPDAIKIVQKDNSLQVEGATFQDIDPKTKAKFNITYGVLIKEVAKGKFQSIGLKKDCILLTFDRQPVNSILELSKMIRHTKGPVLLGIMESNKGPVRYFGIDLYEKQ</sequence>
<keyword evidence="9" id="KW-0472">Membrane</keyword>
<evidence type="ECO:0000256" key="5">
    <source>
        <dbReference type="ARBA" id="ARBA00022801"/>
    </source>
</evidence>
<evidence type="ECO:0000259" key="10">
    <source>
        <dbReference type="PROSITE" id="PS50106"/>
    </source>
</evidence>
<feature type="binding site" evidence="8">
    <location>
        <begin position="283"/>
        <end position="285"/>
    </location>
    <ligand>
        <name>substrate</name>
    </ligand>
</feature>
<evidence type="ECO:0000256" key="7">
    <source>
        <dbReference type="PIRSR" id="PIRSR611782-1"/>
    </source>
</evidence>
<dbReference type="SUPFAM" id="SSF50494">
    <property type="entry name" value="Trypsin-like serine proteases"/>
    <property type="match status" value="1"/>
</dbReference>
<dbReference type="PRINTS" id="PR00834">
    <property type="entry name" value="PROTEASES2C"/>
</dbReference>
<keyword evidence="4" id="KW-0677">Repeat</keyword>
<feature type="active site" description="Charge relay system" evidence="7">
    <location>
        <position position="175"/>
    </location>
</feature>
<evidence type="ECO:0000313" key="12">
    <source>
        <dbReference type="Proteomes" id="UP000270927"/>
    </source>
</evidence>
<keyword evidence="9" id="KW-1133">Transmembrane helix</keyword>
<dbReference type="Gene3D" id="2.40.10.120">
    <property type="match status" value="1"/>
</dbReference>
<feature type="transmembrane region" description="Helical" evidence="9">
    <location>
        <begin position="12"/>
        <end position="31"/>
    </location>
</feature>
<accession>A0A3N2QB32</accession>
<organism evidence="11 12">
    <name type="scientific">Candidatus Cardinium hertigii</name>
    <dbReference type="NCBI Taxonomy" id="247481"/>
    <lineage>
        <taxon>Bacteria</taxon>
        <taxon>Pseudomonadati</taxon>
        <taxon>Bacteroidota</taxon>
        <taxon>Cytophagia</taxon>
        <taxon>Cytophagales</taxon>
        <taxon>Amoebophilaceae</taxon>
        <taxon>Candidatus Cardinium</taxon>
    </lineage>
</organism>
<keyword evidence="9" id="KW-0812">Transmembrane</keyword>
<dbReference type="OrthoDB" id="9758917at2"/>
<feature type="binding site" evidence="8">
    <location>
        <position position="175"/>
    </location>
    <ligand>
        <name>substrate</name>
    </ligand>
</feature>
<dbReference type="InterPro" id="IPR011782">
    <property type="entry name" value="Pept_S1C_Do"/>
</dbReference>
<dbReference type="PANTHER" id="PTHR22939">
    <property type="entry name" value="SERINE PROTEASE FAMILY S1C HTRA-RELATED"/>
    <property type="match status" value="1"/>
</dbReference>
<dbReference type="InterPro" id="IPR001478">
    <property type="entry name" value="PDZ"/>
</dbReference>
<dbReference type="RefSeq" id="WP_123663600.1">
    <property type="nucleotide sequence ID" value="NZ_RARA01000027.1"/>
</dbReference>
<dbReference type="SMART" id="SM00228">
    <property type="entry name" value="PDZ"/>
    <property type="match status" value="2"/>
</dbReference>
<evidence type="ECO:0000256" key="3">
    <source>
        <dbReference type="ARBA" id="ARBA00022729"/>
    </source>
</evidence>
<dbReference type="AlphaFoldDB" id="A0A3N2QB32"/>
<keyword evidence="3" id="KW-0732">Signal</keyword>
<comment type="similarity">
    <text evidence="1">Belongs to the peptidase S1C family.</text>
</comment>
<dbReference type="GO" id="GO:0006508">
    <property type="term" value="P:proteolysis"/>
    <property type="evidence" value="ECO:0007669"/>
    <property type="project" value="UniProtKB-KW"/>
</dbReference>
<dbReference type="GO" id="GO:0004252">
    <property type="term" value="F:serine-type endopeptidase activity"/>
    <property type="evidence" value="ECO:0007669"/>
    <property type="project" value="InterPro"/>
</dbReference>
<comment type="caution">
    <text evidence="11">The sequence shown here is derived from an EMBL/GenBank/DDBJ whole genome shotgun (WGS) entry which is preliminary data.</text>
</comment>
<keyword evidence="12" id="KW-1185">Reference proteome</keyword>
<dbReference type="NCBIfam" id="TIGR02037">
    <property type="entry name" value="degP_htrA_DO"/>
    <property type="match status" value="1"/>
</dbReference>
<feature type="active site" description="Charge relay system" evidence="7">
    <location>
        <position position="285"/>
    </location>
</feature>
<dbReference type="Proteomes" id="UP000270927">
    <property type="component" value="Unassembled WGS sequence"/>
</dbReference>
<proteinExistence type="inferred from homology"/>
<keyword evidence="6" id="KW-0720">Serine protease</keyword>
<name>A0A3N2QB32_9BACT</name>
<dbReference type="InterPro" id="IPR036034">
    <property type="entry name" value="PDZ_sf"/>
</dbReference>
<dbReference type="EMBL" id="RARA01000027">
    <property type="protein sequence ID" value="ROT46951.1"/>
    <property type="molecule type" value="Genomic_DNA"/>
</dbReference>
<dbReference type="SUPFAM" id="SSF50156">
    <property type="entry name" value="PDZ domain-like"/>
    <property type="match status" value="2"/>
</dbReference>
<evidence type="ECO:0000256" key="9">
    <source>
        <dbReference type="SAM" id="Phobius"/>
    </source>
</evidence>
<evidence type="ECO:0000256" key="2">
    <source>
        <dbReference type="ARBA" id="ARBA00022670"/>
    </source>
</evidence>
<evidence type="ECO:0000256" key="4">
    <source>
        <dbReference type="ARBA" id="ARBA00022737"/>
    </source>
</evidence>
<feature type="active site" description="Charge relay system" evidence="7">
    <location>
        <position position="205"/>
    </location>
</feature>